<reference evidence="11" key="1">
    <citation type="submission" date="2003-08" db="EMBL/GenBank/DDBJ databases">
        <authorList>
            <person name="Birren B."/>
            <person name="Nusbaum C."/>
            <person name="Abebe A."/>
            <person name="Abouelleil A."/>
            <person name="Adekoya E."/>
            <person name="Ait-zahra M."/>
            <person name="Allen N."/>
            <person name="Allen T."/>
            <person name="An P."/>
            <person name="Anderson M."/>
            <person name="Anderson S."/>
            <person name="Arachchi H."/>
            <person name="Armbruster J."/>
            <person name="Bachantsang P."/>
            <person name="Baldwin J."/>
            <person name="Barry A."/>
            <person name="Bayul T."/>
            <person name="Blitshsteyn B."/>
            <person name="Bloom T."/>
            <person name="Blye J."/>
            <person name="Boguslavskiy L."/>
            <person name="Borowsky M."/>
            <person name="Boukhgalter B."/>
            <person name="Brunache A."/>
            <person name="Butler J."/>
            <person name="Calixte N."/>
            <person name="Calvo S."/>
            <person name="Camarata J."/>
            <person name="Campo K."/>
            <person name="Chang J."/>
            <person name="Cheshatsang Y."/>
            <person name="Citroen M."/>
            <person name="Collymore A."/>
            <person name="Considine T."/>
            <person name="Cook A."/>
            <person name="Cooke P."/>
            <person name="Corum B."/>
            <person name="Cuomo C."/>
            <person name="David R."/>
            <person name="Dawoe T."/>
            <person name="Degray S."/>
            <person name="Dodge S."/>
            <person name="Dooley K."/>
            <person name="Dorje P."/>
            <person name="Dorjee K."/>
            <person name="Dorris L."/>
            <person name="Duffey N."/>
            <person name="Dupes A."/>
            <person name="Elkins T."/>
            <person name="Engels R."/>
            <person name="Erickson J."/>
            <person name="Farina A."/>
            <person name="Faro S."/>
            <person name="Ferreira P."/>
            <person name="Fischer H."/>
            <person name="Fitzgerald M."/>
            <person name="Foley K."/>
            <person name="Gage D."/>
            <person name="Galagan J."/>
            <person name="Gearin G."/>
            <person name="Gnerre S."/>
            <person name="Gnirke A."/>
            <person name="Goyette A."/>
            <person name="Graham J."/>
            <person name="Grandbois E."/>
            <person name="Gyaltsen K."/>
            <person name="Hafez N."/>
            <person name="Hagopian D."/>
            <person name="Hagos B."/>
            <person name="Hall J."/>
            <person name="Hatcher B."/>
            <person name="Heller A."/>
            <person name="Higgins H."/>
            <person name="Honan T."/>
            <person name="Horn A."/>
            <person name="Houde N."/>
            <person name="Hughes L."/>
            <person name="Hulme W."/>
            <person name="Husby E."/>
            <person name="Iliev I."/>
            <person name="Jaffe D."/>
            <person name="Jones C."/>
            <person name="Kamal M."/>
            <person name="Kamat A."/>
            <person name="Kamvysselis M."/>
            <person name="Karlsson E."/>
            <person name="Kells C."/>
            <person name="Kieu A."/>
            <person name="Kisner P."/>
            <person name="Kodira C."/>
            <person name="Kulbokas E."/>
            <person name="Labutti K."/>
            <person name="Lama D."/>
            <person name="Landers T."/>
            <person name="Leger J."/>
            <person name="Levine S."/>
            <person name="Lewis D."/>
            <person name="Lewis T."/>
            <person name="Lindblad-toh K."/>
            <person name="Liu X."/>
            <person name="Lokyitsang T."/>
            <person name="Lokyitsang Y."/>
            <person name="Lucien O."/>
            <person name="Lui A."/>
            <person name="Ma L.J."/>
            <person name="Mabbitt R."/>
            <person name="Macdonald J."/>
            <person name="Maclean C."/>
            <person name="Major J."/>
            <person name="Manning J."/>
            <person name="Marabella R."/>
            <person name="Maru K."/>
            <person name="Matthews C."/>
            <person name="Mauceli E."/>
            <person name="Mccarthy M."/>
            <person name="Mcdonough S."/>
            <person name="Mcghee T."/>
            <person name="Meldrim J."/>
            <person name="Meneus L."/>
            <person name="Mesirov J."/>
            <person name="Mihalev A."/>
            <person name="Mihova T."/>
            <person name="Mikkelsen T."/>
            <person name="Mlenga V."/>
            <person name="Moru K."/>
            <person name="Mozes J."/>
            <person name="Mulrain L."/>
            <person name="Munson G."/>
            <person name="Naylor J."/>
            <person name="Newes C."/>
            <person name="Nguyen C."/>
            <person name="Nguyen N."/>
            <person name="Nguyen T."/>
            <person name="Nicol R."/>
            <person name="Nielsen C."/>
            <person name="Nizzari M."/>
            <person name="Norbu C."/>
            <person name="Norbu N."/>
            <person name="O'donnell P."/>
            <person name="Okoawo O."/>
            <person name="O'leary S."/>
            <person name="Omotosho B."/>
            <person name="O'neill K."/>
            <person name="Osman S."/>
            <person name="Parker S."/>
            <person name="Perrin D."/>
            <person name="Phunkhang P."/>
            <person name="Piqani B."/>
            <person name="Purcell S."/>
            <person name="Rachupka T."/>
            <person name="Ramasamy U."/>
            <person name="Rameau R."/>
            <person name="Ray V."/>
            <person name="Raymond C."/>
            <person name="Retta R."/>
            <person name="Richardson S."/>
            <person name="Rise C."/>
            <person name="Rodriguez J."/>
            <person name="Rogers J."/>
            <person name="Rogov P."/>
            <person name="Rutman M."/>
            <person name="Schupbach R."/>
            <person name="Seaman C."/>
            <person name="Settipalli S."/>
            <person name="Sharpe T."/>
            <person name="Sheridan J."/>
            <person name="Sherpa N."/>
            <person name="Shi J."/>
            <person name="Smirnov S."/>
            <person name="Smith C."/>
            <person name="Sougnez C."/>
            <person name="Spencer B."/>
            <person name="Stalker J."/>
            <person name="Stange-thomann N."/>
            <person name="Stavropoulos S."/>
            <person name="Stetson K."/>
            <person name="Stone C."/>
            <person name="Stone S."/>
            <person name="Stubbs M."/>
            <person name="Talamas J."/>
            <person name="Tchuinga P."/>
            <person name="Tenzing P."/>
            <person name="Tesfaye S."/>
            <person name="Theodore J."/>
            <person name="Thoulutsang Y."/>
            <person name="Topham K."/>
            <person name="Towey S."/>
            <person name="Tsamla T."/>
            <person name="Tsomo N."/>
            <person name="Vallee D."/>
            <person name="Vassiliev H."/>
            <person name="Venkataraman V."/>
            <person name="Vinson J."/>
            <person name="Vo A."/>
            <person name="Wade C."/>
            <person name="Wang S."/>
            <person name="Wangchuk T."/>
            <person name="Wangdi T."/>
            <person name="Whittaker C."/>
            <person name="Wilkinson J."/>
            <person name="Wu Y."/>
            <person name="Wyman D."/>
            <person name="Yadav S."/>
            <person name="Yang S."/>
            <person name="Yang X."/>
            <person name="Yeager S."/>
            <person name="Yee E."/>
            <person name="Young G."/>
            <person name="Zainoun J."/>
            <person name="Zembeck L."/>
            <person name="Zimmer A."/>
            <person name="Zody M."/>
            <person name="Lander E."/>
        </authorList>
    </citation>
    <scope>NUCLEOTIDE SEQUENCE [LARGE SCALE GENOMIC DNA]</scope>
</reference>
<evidence type="ECO:0000256" key="4">
    <source>
        <dbReference type="ARBA" id="ARBA00023125"/>
    </source>
</evidence>
<dbReference type="CDD" id="cd00130">
    <property type="entry name" value="PAS"/>
    <property type="match status" value="2"/>
</dbReference>
<dbReference type="SMART" id="SM00353">
    <property type="entry name" value="HLH"/>
    <property type="match status" value="1"/>
</dbReference>
<dbReference type="Pfam" id="PF08447">
    <property type="entry name" value="PAS_3"/>
    <property type="match status" value="1"/>
</dbReference>
<dbReference type="InterPro" id="IPR011598">
    <property type="entry name" value="bHLH_dom"/>
</dbReference>
<feature type="compositionally biased region" description="Polar residues" evidence="7">
    <location>
        <begin position="488"/>
        <end position="498"/>
    </location>
</feature>
<dbReference type="Pfam" id="PF23171">
    <property type="entry name" value="bHLH_HIF1A"/>
    <property type="match status" value="1"/>
</dbReference>
<dbReference type="HOGENOM" id="CLU_369581_0_0_1"/>
<dbReference type="PROSITE" id="PS50888">
    <property type="entry name" value="BHLH"/>
    <property type="match status" value="1"/>
</dbReference>
<dbReference type="GO" id="GO:0005634">
    <property type="term" value="C:nucleus"/>
    <property type="evidence" value="ECO:0007669"/>
    <property type="project" value="UniProtKB-SubCell"/>
</dbReference>
<evidence type="ECO:0000313" key="10">
    <source>
        <dbReference type="Ensembl" id="ENSCSAVP00000014354.1"/>
    </source>
</evidence>
<dbReference type="GO" id="GO:0000977">
    <property type="term" value="F:RNA polymerase II transcription regulatory region sequence-specific DNA binding"/>
    <property type="evidence" value="ECO:0007669"/>
    <property type="project" value="TreeGrafter"/>
</dbReference>
<dbReference type="PROSITE" id="PS50112">
    <property type="entry name" value="PAS"/>
    <property type="match status" value="2"/>
</dbReference>
<dbReference type="PANTHER" id="PTHR23043">
    <property type="entry name" value="HYPOXIA-INDUCIBLE FACTOR 1 ALPHA"/>
    <property type="match status" value="1"/>
</dbReference>
<feature type="region of interest" description="Disordered" evidence="7">
    <location>
        <begin position="459"/>
        <end position="504"/>
    </location>
</feature>
<dbReference type="InterPro" id="IPR036638">
    <property type="entry name" value="HLH_DNA-bd_sf"/>
</dbReference>
<dbReference type="Pfam" id="PF00989">
    <property type="entry name" value="PAS"/>
    <property type="match status" value="1"/>
</dbReference>
<keyword evidence="11" id="KW-1185">Reference proteome</keyword>
<evidence type="ECO:0000256" key="1">
    <source>
        <dbReference type="ARBA" id="ARBA00004123"/>
    </source>
</evidence>
<feature type="region of interest" description="Disordered" evidence="7">
    <location>
        <begin position="691"/>
        <end position="724"/>
    </location>
</feature>
<dbReference type="GO" id="GO:0000981">
    <property type="term" value="F:DNA-binding transcription factor activity, RNA polymerase II-specific"/>
    <property type="evidence" value="ECO:0007669"/>
    <property type="project" value="TreeGrafter"/>
</dbReference>
<evidence type="ECO:0000256" key="6">
    <source>
        <dbReference type="ARBA" id="ARBA00023242"/>
    </source>
</evidence>
<dbReference type="GO" id="GO:0046983">
    <property type="term" value="F:protein dimerization activity"/>
    <property type="evidence" value="ECO:0007669"/>
    <property type="project" value="InterPro"/>
</dbReference>
<dbReference type="Ensembl" id="ENSCSAVT00000014519.1">
    <property type="protein sequence ID" value="ENSCSAVP00000014354.1"/>
    <property type="gene ID" value="ENSCSAVG00000008409.1"/>
</dbReference>
<dbReference type="SUPFAM" id="SSF55785">
    <property type="entry name" value="PYP-like sensor domain (PAS domain)"/>
    <property type="match status" value="2"/>
</dbReference>
<comment type="subcellular location">
    <subcellularLocation>
        <location evidence="1">Nucleus</location>
    </subcellularLocation>
</comment>
<sequence length="772" mass="86612">MLCQNAEVLSINESVQELLNLKCKVLKSQEIKPMSPTKEIQEPDDPFQTQSKNVRINCVKKEKSRDAARSRRGKENFEFYELAKLLPVPSETSSQLDKASIVRLTMSYLQLRKFVSARNSTEKENKAGNPEYFCRPTNQSALIQKFFGNFVLQSLDGFLFVLNKDGRFLFISDTVSIYLGLSQVDMIGTSIFNYTHPADHPELMEHLKNKSRGNCNPTTRRFYSSDKNEELEADTSSCSFFIRMKSTLTRRGSNLKSIGYKVVHITGCMSSKINCRFKVEQTSSDDEDEPTNHEAMLGLTGLAQVLPPPTLIDIKLDQPMFVVRLDASLRVNYCEERIEQLTDYTIDEVKSRTVYQFIHTSDLLKIKKCHAEILAKGQVVTPYYRWLLKYGRCLWVQSCVTVVGDKHLSSDEDMFIWITYVLGREDVFQPTCCEPQTESETTGEYISKKMVESEETAIDQKLRKVRSPQTEKFSQPSSDNLNGDVIKTPNSTKRSSSVTDEKESKKLKFVEQLKKVASSDTWNSDPPSLTPSSSVKQEESLDANSTLWYNPPNREVTDHSDLPPGVKVSCQGGSLMTVQPSPTVVRHHYPFGIDPSLLNSNPVLAKMLTAGCSGYESLFSHSDAFIFATPSMGFLTPVLAPVPHLVPSTNIACCPASVASIIEELRKDPLRKISPPNKVVLPNNTHVKSHALDASHEKHNKSSPKDSQPEMLKSTATTSKQISQPNLQSTVLSLPNNTVFLSPLAGYQHHTANQLFLGPIKFPQHMNALNSL</sequence>
<feature type="compositionally biased region" description="Polar residues" evidence="7">
    <location>
        <begin position="518"/>
        <end position="535"/>
    </location>
</feature>
<keyword evidence="5" id="KW-0804">Transcription</keyword>
<reference evidence="10" key="3">
    <citation type="submission" date="2025-09" db="UniProtKB">
        <authorList>
            <consortium name="Ensembl"/>
        </authorList>
    </citation>
    <scope>IDENTIFICATION</scope>
</reference>
<accession>H2Z9T9</accession>
<feature type="compositionally biased region" description="Polar residues" evidence="7">
    <location>
        <begin position="714"/>
        <end position="724"/>
    </location>
</feature>
<dbReference type="OMA" id="SIFNYTH"/>
<dbReference type="PANTHER" id="PTHR23043:SF26">
    <property type="entry name" value="PROTEIN TRACHEALESS"/>
    <property type="match status" value="1"/>
</dbReference>
<dbReference type="Proteomes" id="UP000007875">
    <property type="component" value="Unassembled WGS sequence"/>
</dbReference>
<dbReference type="SMART" id="SM00091">
    <property type="entry name" value="PAS"/>
    <property type="match status" value="2"/>
</dbReference>
<dbReference type="InterPro" id="IPR000014">
    <property type="entry name" value="PAS"/>
</dbReference>
<dbReference type="eggNOG" id="KOG3558">
    <property type="taxonomic scope" value="Eukaryota"/>
</dbReference>
<dbReference type="AlphaFoldDB" id="H2Z9T9"/>
<dbReference type="Gene3D" id="4.10.280.10">
    <property type="entry name" value="Helix-loop-helix DNA-binding domain"/>
    <property type="match status" value="1"/>
</dbReference>
<keyword evidence="3" id="KW-0805">Transcription regulation</keyword>
<keyword evidence="6" id="KW-0539">Nucleus</keyword>
<dbReference type="InParanoid" id="H2Z9T9"/>
<feature type="region of interest" description="Disordered" evidence="7">
    <location>
        <begin position="518"/>
        <end position="564"/>
    </location>
</feature>
<keyword evidence="2" id="KW-0677">Repeat</keyword>
<dbReference type="InterPro" id="IPR013767">
    <property type="entry name" value="PAS_fold"/>
</dbReference>
<evidence type="ECO:0000313" key="11">
    <source>
        <dbReference type="Proteomes" id="UP000007875"/>
    </source>
</evidence>
<evidence type="ECO:0000256" key="3">
    <source>
        <dbReference type="ARBA" id="ARBA00023015"/>
    </source>
</evidence>
<feature type="domain" description="BHLH" evidence="9">
    <location>
        <begin position="59"/>
        <end position="112"/>
    </location>
</feature>
<dbReference type="SUPFAM" id="SSF47459">
    <property type="entry name" value="HLH, helix-loop-helix DNA-binding domain"/>
    <property type="match status" value="1"/>
</dbReference>
<dbReference type="Gene3D" id="3.30.450.20">
    <property type="entry name" value="PAS domain"/>
    <property type="match status" value="2"/>
</dbReference>
<dbReference type="STRING" id="51511.ENSCSAVP00000014354"/>
<name>H2Z9T9_CIOSA</name>
<proteinExistence type="predicted"/>
<feature type="domain" description="PAS" evidence="8">
    <location>
        <begin position="151"/>
        <end position="214"/>
    </location>
</feature>
<keyword evidence="4" id="KW-0238">DNA-binding</keyword>
<organism evidence="10 11">
    <name type="scientific">Ciona savignyi</name>
    <name type="common">Pacific transparent sea squirt</name>
    <dbReference type="NCBI Taxonomy" id="51511"/>
    <lineage>
        <taxon>Eukaryota</taxon>
        <taxon>Metazoa</taxon>
        <taxon>Chordata</taxon>
        <taxon>Tunicata</taxon>
        <taxon>Ascidiacea</taxon>
        <taxon>Phlebobranchia</taxon>
        <taxon>Cionidae</taxon>
        <taxon>Ciona</taxon>
    </lineage>
</organism>
<feature type="domain" description="PAS" evidence="8">
    <location>
        <begin position="311"/>
        <end position="377"/>
    </location>
</feature>
<evidence type="ECO:0000256" key="2">
    <source>
        <dbReference type="ARBA" id="ARBA00022737"/>
    </source>
</evidence>
<dbReference type="InterPro" id="IPR035965">
    <property type="entry name" value="PAS-like_dom_sf"/>
</dbReference>
<evidence type="ECO:0000259" key="8">
    <source>
        <dbReference type="PROSITE" id="PS50112"/>
    </source>
</evidence>
<reference evidence="10" key="2">
    <citation type="submission" date="2025-08" db="UniProtKB">
        <authorList>
            <consortium name="Ensembl"/>
        </authorList>
    </citation>
    <scope>IDENTIFICATION</scope>
</reference>
<dbReference type="GeneTree" id="ENSGT00940000161295"/>
<evidence type="ECO:0000259" key="9">
    <source>
        <dbReference type="PROSITE" id="PS50888"/>
    </source>
</evidence>
<evidence type="ECO:0000256" key="5">
    <source>
        <dbReference type="ARBA" id="ARBA00023163"/>
    </source>
</evidence>
<evidence type="ECO:0000256" key="7">
    <source>
        <dbReference type="SAM" id="MobiDB-lite"/>
    </source>
</evidence>
<protein>
    <submittedName>
        <fullName evidence="10">Uncharacterized protein</fullName>
    </submittedName>
</protein>
<dbReference type="FunFam" id="4.10.280.10:FF:000062">
    <property type="entry name" value="Neuronal PAS domain-containing protein 3"/>
    <property type="match status" value="1"/>
</dbReference>
<dbReference type="InterPro" id="IPR013655">
    <property type="entry name" value="PAS_fold_3"/>
</dbReference>
<feature type="compositionally biased region" description="Polar residues" evidence="7">
    <location>
        <begin position="467"/>
        <end position="481"/>
    </location>
</feature>